<dbReference type="EMBL" id="CP000499">
    <property type="protein sequence ID" value="ABN67222.2"/>
    <property type="molecule type" value="Genomic_DNA"/>
</dbReference>
<dbReference type="Pfam" id="PF05390">
    <property type="entry name" value="Kre9_KNH1_C"/>
    <property type="match status" value="1"/>
</dbReference>
<proteinExistence type="inferred from homology"/>
<sequence length="196" mass="21933">MYVSILSGLVATALFLQLARADVAPNLPERGSTFVTNNKTLEIPVVWLESGLQPLLPQIVNYTFALCRGPRDDIESVVKLGTNIRASKLSNTTHNSFEAKLSNTKALEDDYYYIQIVASGKEFNTIHYTNIFYLSSEEVYPDQDLLYARPPPPVTNFYSQSKETSTIDTKSYFVPYSEQTGSVKYAPMQPLPSKSV</sequence>
<accession>A3LW49</accession>
<evidence type="ECO:0000259" key="6">
    <source>
        <dbReference type="Pfam" id="PF10342"/>
    </source>
</evidence>
<dbReference type="GO" id="GO:0005576">
    <property type="term" value="C:extracellular region"/>
    <property type="evidence" value="ECO:0007669"/>
    <property type="project" value="TreeGrafter"/>
</dbReference>
<dbReference type="InterPro" id="IPR018466">
    <property type="entry name" value="Kre9/Knh1-like_N"/>
</dbReference>
<dbReference type="InParanoid" id="A3LW49"/>
<dbReference type="STRING" id="322104.A3LW49"/>
<reference evidence="7 8" key="1">
    <citation type="journal article" date="2007" name="Nat. Biotechnol.">
        <title>Genome sequence of the lignocellulose-bioconverting and xylose-fermenting yeast Pichia stipitis.</title>
        <authorList>
            <person name="Jeffries T.W."/>
            <person name="Grigoriev I.V."/>
            <person name="Grimwood J."/>
            <person name="Laplaza J.M."/>
            <person name="Aerts A."/>
            <person name="Salamov A."/>
            <person name="Schmutz J."/>
            <person name="Lindquist E."/>
            <person name="Dehal P."/>
            <person name="Shapiro H."/>
            <person name="Jin Y.S."/>
            <person name="Passoth V."/>
            <person name="Richardson P.M."/>
        </authorList>
    </citation>
    <scope>NUCLEOTIDE SEQUENCE [LARGE SCALE GENOMIC DNA]</scope>
    <source>
        <strain evidence="8">ATCC 58785 / CBS 6054 / NBRC 10063 / NRRL Y-11545</strain>
    </source>
</reference>
<evidence type="ECO:0000256" key="2">
    <source>
        <dbReference type="ARBA" id="ARBA00006816"/>
    </source>
</evidence>
<dbReference type="Pfam" id="PF10342">
    <property type="entry name" value="Kre9_KNH"/>
    <property type="match status" value="1"/>
</dbReference>
<feature type="chain" id="PRO_5002655077" evidence="4">
    <location>
        <begin position="22"/>
        <end position="196"/>
    </location>
</feature>
<dbReference type="PANTHER" id="PTHR28154:SF1">
    <property type="entry name" value="CELL WALL SYNTHESIS PROTEIN KNH1-RELATED"/>
    <property type="match status" value="1"/>
</dbReference>
<comment type="function">
    <text evidence="1">Involved in cell wall beta(1-&gt;6) glucan synthesis.</text>
</comment>
<dbReference type="AlphaFoldDB" id="A3LW49"/>
<name>A3LW49_PICST</name>
<dbReference type="RefSeq" id="XP_001385251.2">
    <property type="nucleotide sequence ID" value="XM_001385214.1"/>
</dbReference>
<evidence type="ECO:0000256" key="1">
    <source>
        <dbReference type="ARBA" id="ARBA00004010"/>
    </source>
</evidence>
<dbReference type="GO" id="GO:0042546">
    <property type="term" value="P:cell wall biogenesis"/>
    <property type="evidence" value="ECO:0007669"/>
    <property type="project" value="InterPro"/>
</dbReference>
<evidence type="ECO:0000256" key="3">
    <source>
        <dbReference type="ARBA" id="ARBA00022729"/>
    </source>
</evidence>
<feature type="non-terminal residue" evidence="7">
    <location>
        <position position="196"/>
    </location>
</feature>
<evidence type="ECO:0000259" key="5">
    <source>
        <dbReference type="Pfam" id="PF05390"/>
    </source>
</evidence>
<organism evidence="7 8">
    <name type="scientific">Scheffersomyces stipitis (strain ATCC 58785 / CBS 6054 / NBRC 10063 / NRRL Y-11545)</name>
    <name type="common">Yeast</name>
    <name type="synonym">Pichia stipitis</name>
    <dbReference type="NCBI Taxonomy" id="322104"/>
    <lineage>
        <taxon>Eukaryota</taxon>
        <taxon>Fungi</taxon>
        <taxon>Dikarya</taxon>
        <taxon>Ascomycota</taxon>
        <taxon>Saccharomycotina</taxon>
        <taxon>Pichiomycetes</taxon>
        <taxon>Debaryomycetaceae</taxon>
        <taxon>Scheffersomyces</taxon>
    </lineage>
</organism>
<evidence type="ECO:0000313" key="8">
    <source>
        <dbReference type="Proteomes" id="UP000002258"/>
    </source>
</evidence>
<dbReference type="GO" id="GO:0031505">
    <property type="term" value="P:fungal-type cell wall organization"/>
    <property type="evidence" value="ECO:0007669"/>
    <property type="project" value="TreeGrafter"/>
</dbReference>
<dbReference type="InterPro" id="IPR045328">
    <property type="entry name" value="Kre9/Knh1"/>
</dbReference>
<dbReference type="GeneID" id="4839642"/>
<gene>
    <name evidence="7" type="ORF">PICST_60759</name>
</gene>
<dbReference type="KEGG" id="pic:PICST_60759"/>
<dbReference type="GO" id="GO:0006078">
    <property type="term" value="P:(1-&gt;6)-beta-D-glucan biosynthetic process"/>
    <property type="evidence" value="ECO:0007669"/>
    <property type="project" value="InterPro"/>
</dbReference>
<dbReference type="Proteomes" id="UP000002258">
    <property type="component" value="Chromosome 5"/>
</dbReference>
<dbReference type="HOGENOM" id="CLU_063732_1_0_1"/>
<dbReference type="InterPro" id="IPR008659">
    <property type="entry name" value="Kre9/Knh1_C"/>
</dbReference>
<feature type="domain" description="Yeast cell wall synthesis Kre9/Knh1 C-terminal" evidence="5">
    <location>
        <begin position="168"/>
        <end position="194"/>
    </location>
</feature>
<feature type="domain" description="Yeast cell wall synthesis Kre9/Knh1-like N-terminal" evidence="6">
    <location>
        <begin position="43"/>
        <end position="133"/>
    </location>
</feature>
<protein>
    <submittedName>
        <fullName evidence="7">Uncharacterized protein</fullName>
    </submittedName>
</protein>
<dbReference type="PANTHER" id="PTHR28154">
    <property type="entry name" value="CELL WALL SYNTHESIS PROTEIN KNH1-RELATED"/>
    <property type="match status" value="1"/>
</dbReference>
<comment type="similarity">
    <text evidence="2">Belongs to the KRE9/KNH1 family.</text>
</comment>
<dbReference type="OrthoDB" id="2432613at2759"/>
<evidence type="ECO:0000313" key="7">
    <source>
        <dbReference type="EMBL" id="ABN67222.2"/>
    </source>
</evidence>
<keyword evidence="3 4" id="KW-0732">Signal</keyword>
<evidence type="ECO:0000256" key="4">
    <source>
        <dbReference type="SAM" id="SignalP"/>
    </source>
</evidence>
<keyword evidence="8" id="KW-1185">Reference proteome</keyword>
<feature type="signal peptide" evidence="4">
    <location>
        <begin position="1"/>
        <end position="21"/>
    </location>
</feature>